<evidence type="ECO:0000313" key="1">
    <source>
        <dbReference type="EMBL" id="QQX78071.1"/>
    </source>
</evidence>
<keyword evidence="2" id="KW-1185">Reference proteome</keyword>
<dbReference type="InterPro" id="IPR021866">
    <property type="entry name" value="SpoIIAA-like"/>
</dbReference>
<name>A0ABX7DWU4_9FLAO</name>
<reference evidence="1 2" key="1">
    <citation type="submission" date="2021-01" db="EMBL/GenBank/DDBJ databases">
        <title>Aequorivita sp. strain KX20305, a bacterium isolated from the sediment collected at a cold seep field in South China Sea.</title>
        <authorList>
            <person name="Zhang H."/>
            <person name="Li C."/>
        </authorList>
    </citation>
    <scope>NUCLEOTIDE SEQUENCE [LARGE SCALE GENOMIC DNA]</scope>
    <source>
        <strain evidence="1 2">KX20305</strain>
    </source>
</reference>
<dbReference type="InterPro" id="IPR038396">
    <property type="entry name" value="SpoIIAA-like_sf"/>
</dbReference>
<dbReference type="InterPro" id="IPR036513">
    <property type="entry name" value="STAS_dom_sf"/>
</dbReference>
<protein>
    <submittedName>
        <fullName evidence="1">STAS/SEC14 domain-containing protein</fullName>
    </submittedName>
</protein>
<dbReference type="SUPFAM" id="SSF52091">
    <property type="entry name" value="SpoIIaa-like"/>
    <property type="match status" value="1"/>
</dbReference>
<dbReference type="EMBL" id="CP068439">
    <property type="protein sequence ID" value="QQX78071.1"/>
    <property type="molecule type" value="Genomic_DNA"/>
</dbReference>
<sequence length="70" mass="8278">MKDFHGYDLEGLWADIKVDVSHLSDYGRMAFVGEKKWQEWAAKVTDFFTSSEVKFFDLKEKEEAKKWIGQ</sequence>
<dbReference type="Pfam" id="PF11964">
    <property type="entry name" value="SpoIIAA-like"/>
    <property type="match status" value="1"/>
</dbReference>
<organism evidence="1 2">
    <name type="scientific">Aequorivita iocasae</name>
    <dbReference type="NCBI Taxonomy" id="2803865"/>
    <lineage>
        <taxon>Bacteria</taxon>
        <taxon>Pseudomonadati</taxon>
        <taxon>Bacteroidota</taxon>
        <taxon>Flavobacteriia</taxon>
        <taxon>Flavobacteriales</taxon>
        <taxon>Flavobacteriaceae</taxon>
        <taxon>Aequorivita</taxon>
    </lineage>
</organism>
<evidence type="ECO:0000313" key="2">
    <source>
        <dbReference type="Proteomes" id="UP000629420"/>
    </source>
</evidence>
<proteinExistence type="predicted"/>
<accession>A0ABX7DWU4</accession>
<dbReference type="Proteomes" id="UP000629420">
    <property type="component" value="Chromosome"/>
</dbReference>
<dbReference type="Gene3D" id="3.40.50.10600">
    <property type="entry name" value="SpoIIaa-like domains"/>
    <property type="match status" value="1"/>
</dbReference>
<gene>
    <name evidence="1" type="ORF">JK629_07375</name>
</gene>